<gene>
    <name evidence="3" type="ORF">HJC23_003402</name>
</gene>
<keyword evidence="4" id="KW-1185">Reference proteome</keyword>
<dbReference type="Pfam" id="PF06916">
    <property type="entry name" value="FAM210A-B_dom"/>
    <property type="match status" value="1"/>
</dbReference>
<sequence length="130" mass="14191">MTLQHSHWGGERVQAPCHETYCTPSTPPSPLHLPIERHPIKPPFALHVLQTEEGTTQKPTTAEETTQKYGIEAGLFQSLRSQGGKSAKSLLAKYGIAYLAISIQLAILSLVLCYVLVNRGVNMGTLLSLI</sequence>
<keyword evidence="1" id="KW-1133">Transmembrane helix</keyword>
<keyword evidence="1" id="KW-0472">Membrane</keyword>
<feature type="domain" description="DUF1279" evidence="2">
    <location>
        <begin position="86"/>
        <end position="128"/>
    </location>
</feature>
<dbReference type="Proteomes" id="UP001516023">
    <property type="component" value="Unassembled WGS sequence"/>
</dbReference>
<dbReference type="InterPro" id="IPR009688">
    <property type="entry name" value="FAM210A/B-like_dom"/>
</dbReference>
<feature type="transmembrane region" description="Helical" evidence="1">
    <location>
        <begin position="95"/>
        <end position="117"/>
    </location>
</feature>
<evidence type="ECO:0000313" key="4">
    <source>
        <dbReference type="Proteomes" id="UP001516023"/>
    </source>
</evidence>
<comment type="caution">
    <text evidence="3">The sequence shown here is derived from an EMBL/GenBank/DDBJ whole genome shotgun (WGS) entry which is preliminary data.</text>
</comment>
<name>A0ABD3QRL5_9STRA</name>
<dbReference type="AlphaFoldDB" id="A0ABD3QRL5"/>
<proteinExistence type="predicted"/>
<dbReference type="EMBL" id="JABMIG020000015">
    <property type="protein sequence ID" value="KAL3803127.1"/>
    <property type="molecule type" value="Genomic_DNA"/>
</dbReference>
<accession>A0ABD3QRL5</accession>
<evidence type="ECO:0000259" key="2">
    <source>
        <dbReference type="Pfam" id="PF06916"/>
    </source>
</evidence>
<reference evidence="3 4" key="1">
    <citation type="journal article" date="2020" name="G3 (Bethesda)">
        <title>Improved Reference Genome for Cyclotella cryptica CCMP332, a Model for Cell Wall Morphogenesis, Salinity Adaptation, and Lipid Production in Diatoms (Bacillariophyta).</title>
        <authorList>
            <person name="Roberts W.R."/>
            <person name="Downey K.M."/>
            <person name="Ruck E.C."/>
            <person name="Traller J.C."/>
            <person name="Alverson A.J."/>
        </authorList>
    </citation>
    <scope>NUCLEOTIDE SEQUENCE [LARGE SCALE GENOMIC DNA]</scope>
    <source>
        <strain evidence="3 4">CCMP332</strain>
    </source>
</reference>
<organism evidence="3 4">
    <name type="scientific">Cyclotella cryptica</name>
    <dbReference type="NCBI Taxonomy" id="29204"/>
    <lineage>
        <taxon>Eukaryota</taxon>
        <taxon>Sar</taxon>
        <taxon>Stramenopiles</taxon>
        <taxon>Ochrophyta</taxon>
        <taxon>Bacillariophyta</taxon>
        <taxon>Coscinodiscophyceae</taxon>
        <taxon>Thalassiosirophycidae</taxon>
        <taxon>Stephanodiscales</taxon>
        <taxon>Stephanodiscaceae</taxon>
        <taxon>Cyclotella</taxon>
    </lineage>
</organism>
<evidence type="ECO:0000313" key="3">
    <source>
        <dbReference type="EMBL" id="KAL3803127.1"/>
    </source>
</evidence>
<keyword evidence="1" id="KW-0812">Transmembrane</keyword>
<protein>
    <recommendedName>
        <fullName evidence="2">DUF1279 domain-containing protein</fullName>
    </recommendedName>
</protein>
<evidence type="ECO:0000256" key="1">
    <source>
        <dbReference type="SAM" id="Phobius"/>
    </source>
</evidence>